<reference evidence="4" key="1">
    <citation type="submission" date="2021-03" db="EMBL/GenBank/DDBJ databases">
        <title>Draft genome sequence of rust myrtle Austropuccinia psidii MF-1, a brazilian biotype.</title>
        <authorList>
            <person name="Quecine M.C."/>
            <person name="Pachon D.M.R."/>
            <person name="Bonatelli M.L."/>
            <person name="Correr F.H."/>
            <person name="Franceschini L.M."/>
            <person name="Leite T.F."/>
            <person name="Margarido G.R.A."/>
            <person name="Almeida C.A."/>
            <person name="Ferrarezi J.A."/>
            <person name="Labate C.A."/>
        </authorList>
    </citation>
    <scope>NUCLEOTIDE SEQUENCE</scope>
    <source>
        <strain evidence="4">MF-1</strain>
    </source>
</reference>
<keyword evidence="5" id="KW-1185">Reference proteome</keyword>
<keyword evidence="2" id="KW-0479">Metal-binding</keyword>
<organism evidence="4 5">
    <name type="scientific">Austropuccinia psidii MF-1</name>
    <dbReference type="NCBI Taxonomy" id="1389203"/>
    <lineage>
        <taxon>Eukaryota</taxon>
        <taxon>Fungi</taxon>
        <taxon>Dikarya</taxon>
        <taxon>Basidiomycota</taxon>
        <taxon>Pucciniomycotina</taxon>
        <taxon>Pucciniomycetes</taxon>
        <taxon>Pucciniales</taxon>
        <taxon>Sphaerophragmiaceae</taxon>
        <taxon>Austropuccinia</taxon>
    </lineage>
</organism>
<dbReference type="GO" id="GO:0003676">
    <property type="term" value="F:nucleic acid binding"/>
    <property type="evidence" value="ECO:0007669"/>
    <property type="project" value="InterPro"/>
</dbReference>
<keyword evidence="2" id="KW-0863">Zinc-finger</keyword>
<evidence type="ECO:0000313" key="5">
    <source>
        <dbReference type="Proteomes" id="UP000765509"/>
    </source>
</evidence>
<dbReference type="GO" id="GO:0006397">
    <property type="term" value="P:mRNA processing"/>
    <property type="evidence" value="ECO:0007669"/>
    <property type="project" value="UniProtKB-KW"/>
</dbReference>
<dbReference type="Pfam" id="PF00098">
    <property type="entry name" value="zf-CCHC"/>
    <property type="match status" value="1"/>
</dbReference>
<sequence length="407" mass="46293">IVKNLQEGYAQLRKASEETNKRLNLVFEEQHHSKRDRDCLDQDIKKLFNVYHNLKPHPQGQVMDNQYQPDDIKTDAMLMNKARSPSQYQDGDGMSYSEKEALKQLPEASSWPKLSGSGEYDHMELIDYIDGLFIDVPSIPDYWITARLNTAFKVHANKPKERVAEVAKKRNSCHNCGSTDHYSNNCPKAKKKVYAIEKVPEEESPTEDSESDSMGDAIREKYDDEQDPREEFLVKYQGETPLEIQDIQLEAGMPQDTSNKNLCKHTQDAQTFLVTPTKGMGYIYGTATKMTVCIDNAQNPLIIDSGAHCSIVARNYLDSHLPNWEKQLFPTKAKNFKSASGKTTLIGTIIKEITIPHRNGNIRLNPLFVVLDDAHVQGFLLGTDYQRMYGTDIYNSKNRHITIGTNK</sequence>
<dbReference type="EMBL" id="AVOT02095728">
    <property type="protein sequence ID" value="MBW0575167.1"/>
    <property type="molecule type" value="Genomic_DNA"/>
</dbReference>
<dbReference type="AlphaFoldDB" id="A0A9Q3PWT5"/>
<protein>
    <recommendedName>
        <fullName evidence="3">CCHC-type domain-containing protein</fullName>
    </recommendedName>
</protein>
<keyword evidence="2" id="KW-0862">Zinc</keyword>
<dbReference type="PROSITE" id="PS50158">
    <property type="entry name" value="ZF_CCHC"/>
    <property type="match status" value="1"/>
</dbReference>
<keyword evidence="1" id="KW-0507">mRNA processing</keyword>
<dbReference type="InterPro" id="IPR001878">
    <property type="entry name" value="Znf_CCHC"/>
</dbReference>
<dbReference type="Gene3D" id="4.10.60.10">
    <property type="entry name" value="Zinc finger, CCHC-type"/>
    <property type="match status" value="1"/>
</dbReference>
<evidence type="ECO:0000259" key="3">
    <source>
        <dbReference type="PROSITE" id="PS50158"/>
    </source>
</evidence>
<comment type="caution">
    <text evidence="4">The sequence shown here is derived from an EMBL/GenBank/DDBJ whole genome shotgun (WGS) entry which is preliminary data.</text>
</comment>
<dbReference type="GO" id="GO:0008270">
    <property type="term" value="F:zinc ion binding"/>
    <property type="evidence" value="ECO:0007669"/>
    <property type="project" value="UniProtKB-KW"/>
</dbReference>
<evidence type="ECO:0000256" key="2">
    <source>
        <dbReference type="PROSITE-ProRule" id="PRU00047"/>
    </source>
</evidence>
<dbReference type="SUPFAM" id="SSF57756">
    <property type="entry name" value="Retrovirus zinc finger-like domains"/>
    <property type="match status" value="1"/>
</dbReference>
<accession>A0A9Q3PWT5</accession>
<feature type="domain" description="CCHC-type" evidence="3">
    <location>
        <begin position="173"/>
        <end position="188"/>
    </location>
</feature>
<dbReference type="Gene3D" id="2.40.70.10">
    <property type="entry name" value="Acid Proteases"/>
    <property type="match status" value="1"/>
</dbReference>
<dbReference type="InterPro" id="IPR021109">
    <property type="entry name" value="Peptidase_aspartic_dom_sf"/>
</dbReference>
<dbReference type="SMART" id="SM00343">
    <property type="entry name" value="ZnF_C2HC"/>
    <property type="match status" value="1"/>
</dbReference>
<gene>
    <name evidence="4" type="ORF">O181_114882</name>
</gene>
<proteinExistence type="predicted"/>
<evidence type="ECO:0000256" key="1">
    <source>
        <dbReference type="ARBA" id="ARBA00022664"/>
    </source>
</evidence>
<name>A0A9Q3PWT5_9BASI</name>
<dbReference type="InterPro" id="IPR036875">
    <property type="entry name" value="Znf_CCHC_sf"/>
</dbReference>
<feature type="non-terminal residue" evidence="4">
    <location>
        <position position="1"/>
    </location>
</feature>
<dbReference type="Proteomes" id="UP000765509">
    <property type="component" value="Unassembled WGS sequence"/>
</dbReference>
<evidence type="ECO:0000313" key="4">
    <source>
        <dbReference type="EMBL" id="MBW0575167.1"/>
    </source>
</evidence>